<evidence type="ECO:0000313" key="1">
    <source>
        <dbReference type="EMBL" id="MBA2853830.1"/>
    </source>
</evidence>
<organism evidence="1 2">
    <name type="scientific">Methanococcus maripaludis</name>
    <name type="common">Methanococcus deltae</name>
    <dbReference type="NCBI Taxonomy" id="39152"/>
    <lineage>
        <taxon>Archaea</taxon>
        <taxon>Methanobacteriati</taxon>
        <taxon>Methanobacteriota</taxon>
        <taxon>Methanomada group</taxon>
        <taxon>Methanococci</taxon>
        <taxon>Methanococcales</taxon>
        <taxon>Methanococcaceae</taxon>
        <taxon>Methanococcus</taxon>
    </lineage>
</organism>
<proteinExistence type="predicted"/>
<evidence type="ECO:0000313" key="2">
    <source>
        <dbReference type="Proteomes" id="UP000522365"/>
    </source>
</evidence>
<reference evidence="1 2" key="1">
    <citation type="submission" date="2020-07" db="EMBL/GenBank/DDBJ databases">
        <title>Genomic Encyclopedia of Type Strains, Phase IV (KMG-V): Genome sequencing to study the core and pangenomes of soil and plant-associated prokaryotes.</title>
        <authorList>
            <person name="Whitman W."/>
        </authorList>
    </citation>
    <scope>NUCLEOTIDE SEQUENCE [LARGE SCALE GENOMIC DNA]</scope>
    <source>
        <strain evidence="1 2">S1</strain>
    </source>
</reference>
<dbReference type="Proteomes" id="UP000522365">
    <property type="component" value="Unassembled WGS sequence"/>
</dbReference>
<protein>
    <submittedName>
        <fullName evidence="1">Uncharacterized protein</fullName>
    </submittedName>
</protein>
<dbReference type="AlphaFoldDB" id="A0A7J9P1M1"/>
<dbReference type="EMBL" id="JACDUK010000004">
    <property type="protein sequence ID" value="MBA2853830.1"/>
    <property type="molecule type" value="Genomic_DNA"/>
</dbReference>
<name>A0A7J9P1M1_METMI</name>
<sequence length="30" mass="3753">MRFTDYLKHYFKKESSYRMFVGIVVIFFIS</sequence>
<gene>
    <name evidence="1" type="ORF">HNP89_001806</name>
</gene>
<comment type="caution">
    <text evidence="1">The sequence shown here is derived from an EMBL/GenBank/DDBJ whole genome shotgun (WGS) entry which is preliminary data.</text>
</comment>
<accession>A0A7J9P1M1</accession>